<comment type="caution">
    <text evidence="4">The sequence shown here is derived from an EMBL/GenBank/DDBJ whole genome shotgun (WGS) entry which is preliminary data.</text>
</comment>
<dbReference type="EC" id="2.7.7.38" evidence="4"/>
<gene>
    <name evidence="4" type="ORF">HUK82_00570</name>
</gene>
<reference evidence="4 5" key="1">
    <citation type="submission" date="2020-06" db="EMBL/GenBank/DDBJ databases">
        <title>Description of novel acetic acid bacteria.</title>
        <authorList>
            <person name="Sombolestani A."/>
        </authorList>
    </citation>
    <scope>NUCLEOTIDE SEQUENCE [LARGE SCALE GENOMIC DNA]</scope>
    <source>
        <strain evidence="4 5">LMG 27010</strain>
    </source>
</reference>
<dbReference type="EMBL" id="JABXXR010000002">
    <property type="protein sequence ID" value="NVN39059.1"/>
    <property type="molecule type" value="Genomic_DNA"/>
</dbReference>
<dbReference type="NCBIfam" id="NF003948">
    <property type="entry name" value="PRK05450.1-1"/>
    <property type="match status" value="1"/>
</dbReference>
<dbReference type="AlphaFoldDB" id="A0A850P8P7"/>
<dbReference type="InterPro" id="IPR004528">
    <property type="entry name" value="KdsB"/>
</dbReference>
<accession>A0A850P8P7</accession>
<dbReference type="GO" id="GO:0008690">
    <property type="term" value="F:3-deoxy-manno-octulosonate cytidylyltransferase activity"/>
    <property type="evidence" value="ECO:0007669"/>
    <property type="project" value="UniProtKB-EC"/>
</dbReference>
<dbReference type="RefSeq" id="WP_176612084.1">
    <property type="nucleotide sequence ID" value="NZ_JABXXR010000002.1"/>
</dbReference>
<evidence type="ECO:0000313" key="4">
    <source>
        <dbReference type="EMBL" id="NVN39059.1"/>
    </source>
</evidence>
<organism evidence="4 5">
    <name type="scientific">Ameyamaea chiangmaiensis</name>
    <dbReference type="NCBI Taxonomy" id="442969"/>
    <lineage>
        <taxon>Bacteria</taxon>
        <taxon>Pseudomonadati</taxon>
        <taxon>Pseudomonadota</taxon>
        <taxon>Alphaproteobacteria</taxon>
        <taxon>Acetobacterales</taxon>
        <taxon>Acetobacteraceae</taxon>
        <taxon>Ameyamaea</taxon>
    </lineage>
</organism>
<keyword evidence="5" id="KW-1185">Reference proteome</keyword>
<dbReference type="PANTHER" id="PTHR42866:SF2">
    <property type="entry name" value="3-DEOXY-MANNO-OCTULOSONATE CYTIDYLYLTRANSFERASE, MITOCHONDRIAL"/>
    <property type="match status" value="1"/>
</dbReference>
<dbReference type="NCBIfam" id="TIGR00466">
    <property type="entry name" value="kdsB"/>
    <property type="match status" value="1"/>
</dbReference>
<dbReference type="NCBIfam" id="NF003952">
    <property type="entry name" value="PRK05450.1-5"/>
    <property type="match status" value="1"/>
</dbReference>
<protein>
    <submittedName>
        <fullName evidence="4">3-deoxy-manno-octulosonate cytidylyltransferase</fullName>
        <ecNumber evidence="4">2.7.7.38</ecNumber>
    </submittedName>
</protein>
<keyword evidence="3" id="KW-0448">Lipopolysaccharide biosynthesis</keyword>
<dbReference type="InterPro" id="IPR029044">
    <property type="entry name" value="Nucleotide-diphossugar_trans"/>
</dbReference>
<evidence type="ECO:0000256" key="1">
    <source>
        <dbReference type="ARBA" id="ARBA00022679"/>
    </source>
</evidence>
<sequence length="248" mass="25990">MPPLIIIPARMASTRLPGKPLADIAGRPMIVHVADRARAAALGEVVVAAAEPEIAAAVEAAGVRVVLTDPALPSGSDRVHAAAEAVDPHGRHTVIINLQGDLPVFDPSDLRQALVALDGSDADVGTIAAPIRDADEAASPSVVKIACALQPEDIGTDRAVRALYFSRSSIPANTGPLWHHVGVYAWRRSALRRFVTLPPSTLERRESLEQLRALEDGMSVGCAAIANAPFGVDTPADLERARRALAAS</sequence>
<keyword evidence="1 4" id="KW-0808">Transferase</keyword>
<evidence type="ECO:0000256" key="3">
    <source>
        <dbReference type="ARBA" id="ARBA00022985"/>
    </source>
</evidence>
<dbReference type="GO" id="GO:0009103">
    <property type="term" value="P:lipopolysaccharide biosynthetic process"/>
    <property type="evidence" value="ECO:0007669"/>
    <property type="project" value="UniProtKB-KW"/>
</dbReference>
<dbReference type="Pfam" id="PF02348">
    <property type="entry name" value="CTP_transf_3"/>
    <property type="match status" value="1"/>
</dbReference>
<dbReference type="SUPFAM" id="SSF53448">
    <property type="entry name" value="Nucleotide-diphospho-sugar transferases"/>
    <property type="match status" value="1"/>
</dbReference>
<dbReference type="PANTHER" id="PTHR42866">
    <property type="entry name" value="3-DEOXY-MANNO-OCTULOSONATE CYTIDYLYLTRANSFERASE"/>
    <property type="match status" value="1"/>
</dbReference>
<evidence type="ECO:0000256" key="2">
    <source>
        <dbReference type="ARBA" id="ARBA00022695"/>
    </source>
</evidence>
<evidence type="ECO:0000313" key="5">
    <source>
        <dbReference type="Proteomes" id="UP000585665"/>
    </source>
</evidence>
<dbReference type="Proteomes" id="UP000585665">
    <property type="component" value="Unassembled WGS sequence"/>
</dbReference>
<dbReference type="Gene3D" id="3.90.550.10">
    <property type="entry name" value="Spore Coat Polysaccharide Biosynthesis Protein SpsA, Chain A"/>
    <property type="match status" value="1"/>
</dbReference>
<keyword evidence="2 4" id="KW-0548">Nucleotidyltransferase</keyword>
<proteinExistence type="predicted"/>
<dbReference type="InterPro" id="IPR003329">
    <property type="entry name" value="Cytidylyl_trans"/>
</dbReference>
<dbReference type="GO" id="GO:0005829">
    <property type="term" value="C:cytosol"/>
    <property type="evidence" value="ECO:0007669"/>
    <property type="project" value="TreeGrafter"/>
</dbReference>
<name>A0A850P8P7_9PROT</name>